<dbReference type="InterPro" id="IPR036922">
    <property type="entry name" value="Rieske_2Fe-2S_sf"/>
</dbReference>
<dbReference type="PROSITE" id="PS51296">
    <property type="entry name" value="RIESKE"/>
    <property type="match status" value="1"/>
</dbReference>
<evidence type="ECO:0000313" key="8">
    <source>
        <dbReference type="EMBL" id="MCB5362761.1"/>
    </source>
</evidence>
<dbReference type="EMBL" id="JACDXW010000001">
    <property type="protein sequence ID" value="MCB5362761.1"/>
    <property type="molecule type" value="Genomic_DNA"/>
</dbReference>
<sequence length="447" mass="50899">MSYRDNPQAIADLVRATEVHRDLFINEEVFQLEMEHLFANTWVYVGHASQVPNTGDFFTTTVGDQPVLMIRQADGEVKVLHNRCPHKGVMVVHGASGNAGRFLRCPYHAWNFKLDGSLLALPLKRGYDPERFAADEASHGMAPVENVKNYRDFVFVRLNPQGVSFEEFFGESLSTLDNMVDRSPEGKLEVTGGVLRYMHNCNWKMLVDNQSDTCHPMIAHESSAGTAVKVWEEAPPGTPKPMAVEQFAPFISAYEFFEGMGIRVWENGHGHTGVSNSIHAAYSDVPGYWEQMVQAYGEERAKEILGDVRHNTTYFPHIMVKGPIQTLRIFKPLAANKTLVESWTFRLVGAPDRLLERTLMYNRLINAPTSVVGHDDCEMYERAQQGLMSRGREWVNVARLYEPGEEERKNEITNGTNEWQMRNQYRAWSRYLTASMTTPQKQDKEFA</sequence>
<keyword evidence="6" id="KW-0411">Iron-sulfur</keyword>
<evidence type="ECO:0000256" key="6">
    <source>
        <dbReference type="ARBA" id="ARBA00023014"/>
    </source>
</evidence>
<keyword evidence="9" id="KW-1185">Reference proteome</keyword>
<evidence type="ECO:0000256" key="1">
    <source>
        <dbReference type="ARBA" id="ARBA00008751"/>
    </source>
</evidence>
<feature type="domain" description="Rieske" evidence="7">
    <location>
        <begin position="42"/>
        <end position="122"/>
    </location>
</feature>
<dbReference type="RefSeq" id="WP_226952984.1">
    <property type="nucleotide sequence ID" value="NZ_JACDXW010000001.1"/>
</dbReference>
<dbReference type="PRINTS" id="PR00090">
    <property type="entry name" value="RNGDIOXGNASE"/>
</dbReference>
<dbReference type="Pfam" id="PF00848">
    <property type="entry name" value="Ring_hydroxyl_A"/>
    <property type="match status" value="1"/>
</dbReference>
<evidence type="ECO:0000256" key="5">
    <source>
        <dbReference type="ARBA" id="ARBA00023004"/>
    </source>
</evidence>
<dbReference type="PANTHER" id="PTHR43756">
    <property type="entry name" value="CHOLINE MONOOXYGENASE, CHLOROPLASTIC"/>
    <property type="match status" value="1"/>
</dbReference>
<keyword evidence="3" id="KW-0479">Metal-binding</keyword>
<dbReference type="Proteomes" id="UP000776983">
    <property type="component" value="Unassembled WGS sequence"/>
</dbReference>
<keyword evidence="4" id="KW-0560">Oxidoreductase</keyword>
<dbReference type="InterPro" id="IPR001663">
    <property type="entry name" value="Rng_hydr_dOase-A"/>
</dbReference>
<evidence type="ECO:0000313" key="9">
    <source>
        <dbReference type="Proteomes" id="UP000776983"/>
    </source>
</evidence>
<organism evidence="8 9">
    <name type="scientific">Mesopusillimonas faecipullorum</name>
    <dbReference type="NCBI Taxonomy" id="2755040"/>
    <lineage>
        <taxon>Bacteria</taxon>
        <taxon>Pseudomonadati</taxon>
        <taxon>Pseudomonadota</taxon>
        <taxon>Betaproteobacteria</taxon>
        <taxon>Burkholderiales</taxon>
        <taxon>Alcaligenaceae</taxon>
        <taxon>Mesopusillimonas</taxon>
    </lineage>
</organism>
<evidence type="ECO:0000256" key="2">
    <source>
        <dbReference type="ARBA" id="ARBA00022714"/>
    </source>
</evidence>
<dbReference type="Gene3D" id="2.102.10.10">
    <property type="entry name" value="Rieske [2Fe-2S] iron-sulphur domain"/>
    <property type="match status" value="1"/>
</dbReference>
<dbReference type="SUPFAM" id="SSF55961">
    <property type="entry name" value="Bet v1-like"/>
    <property type="match status" value="1"/>
</dbReference>
<proteinExistence type="inferred from homology"/>
<keyword evidence="5" id="KW-0408">Iron</keyword>
<dbReference type="InterPro" id="IPR017941">
    <property type="entry name" value="Rieske_2Fe-2S"/>
</dbReference>
<accession>A0ABS8C9P8</accession>
<comment type="similarity">
    <text evidence="1">Belongs to the bacterial ring-hydroxylating dioxygenase alpha subunit family.</text>
</comment>
<gene>
    <name evidence="8" type="ORF">H0484_03195</name>
</gene>
<dbReference type="PANTHER" id="PTHR43756:SF1">
    <property type="entry name" value="3-PHENYLPROPIONATE_CINNAMIC ACID DIOXYGENASE SUBUNIT ALPHA"/>
    <property type="match status" value="1"/>
</dbReference>
<comment type="caution">
    <text evidence="8">The sequence shown here is derived from an EMBL/GenBank/DDBJ whole genome shotgun (WGS) entry which is preliminary data.</text>
</comment>
<evidence type="ECO:0000259" key="7">
    <source>
        <dbReference type="PROSITE" id="PS51296"/>
    </source>
</evidence>
<dbReference type="CDD" id="cd08879">
    <property type="entry name" value="RHO_alpha_C_AntDO-like"/>
    <property type="match status" value="1"/>
</dbReference>
<protein>
    <submittedName>
        <fullName evidence="8">Rieske 2Fe-2S domain-containing protein</fullName>
    </submittedName>
</protein>
<dbReference type="InterPro" id="IPR015879">
    <property type="entry name" value="Ring_hydroxy_dOase_asu_C_dom"/>
</dbReference>
<name>A0ABS8C9P8_9BURK</name>
<reference evidence="8 9" key="1">
    <citation type="submission" date="2020-07" db="EMBL/GenBank/DDBJ databases">
        <title>Pusillimonas sp. nov., isolated from poultry manure in Taiwan.</title>
        <authorList>
            <person name="Lin S.-Y."/>
            <person name="Tang Y.-S."/>
            <person name="Young C.-C."/>
        </authorList>
    </citation>
    <scope>NUCLEOTIDE SEQUENCE [LARGE SCALE GENOMIC DNA]</scope>
    <source>
        <strain evidence="8 9">CC-YST705</strain>
    </source>
</reference>
<keyword evidence="2" id="KW-0001">2Fe-2S</keyword>
<dbReference type="Pfam" id="PF00355">
    <property type="entry name" value="Rieske"/>
    <property type="match status" value="1"/>
</dbReference>
<evidence type="ECO:0000256" key="3">
    <source>
        <dbReference type="ARBA" id="ARBA00022723"/>
    </source>
</evidence>
<dbReference type="Gene3D" id="3.90.380.10">
    <property type="entry name" value="Naphthalene 1,2-dioxygenase Alpha Subunit, Chain A, domain 1"/>
    <property type="match status" value="1"/>
</dbReference>
<dbReference type="SUPFAM" id="SSF50022">
    <property type="entry name" value="ISP domain"/>
    <property type="match status" value="1"/>
</dbReference>
<evidence type="ECO:0000256" key="4">
    <source>
        <dbReference type="ARBA" id="ARBA00023002"/>
    </source>
</evidence>